<gene>
    <name evidence="2" type="ORF">GXN76_04485</name>
</gene>
<dbReference type="Proteomes" id="UP000503088">
    <property type="component" value="Chromosome"/>
</dbReference>
<name>A0A7D3Y3Z2_9BACL</name>
<keyword evidence="3" id="KW-1185">Reference proteome</keyword>
<organism evidence="2 3">
    <name type="scientific">Kroppenstedtia pulmonis</name>
    <dbReference type="NCBI Taxonomy" id="1380685"/>
    <lineage>
        <taxon>Bacteria</taxon>
        <taxon>Bacillati</taxon>
        <taxon>Bacillota</taxon>
        <taxon>Bacilli</taxon>
        <taxon>Bacillales</taxon>
        <taxon>Thermoactinomycetaceae</taxon>
        <taxon>Kroppenstedtia</taxon>
    </lineage>
</organism>
<feature type="transmembrane region" description="Helical" evidence="1">
    <location>
        <begin position="146"/>
        <end position="166"/>
    </location>
</feature>
<proteinExistence type="predicted"/>
<evidence type="ECO:0000313" key="2">
    <source>
        <dbReference type="EMBL" id="QKG83805.1"/>
    </source>
</evidence>
<dbReference type="KEGG" id="kpul:GXN76_04485"/>
<feature type="transmembrane region" description="Helical" evidence="1">
    <location>
        <begin position="12"/>
        <end position="34"/>
    </location>
</feature>
<sequence>MIVSLSVSYFIRFAKALTVLFFGLYVTLVAFGNITDYNTNFQFVKHVLSMDTTFPGNNIMYRAITSPAIHHLAYLAIIVTEAVTAVICVWGGIRLFKNLNADTETFVRAKSIGMIGLILGLCIWFFGFQVVGGEWFGMWMSEEWNGLFPADRLTTYIMAVLIFLSLKNDD</sequence>
<dbReference type="InterPro" id="IPR018681">
    <property type="entry name" value="DUF2165_transmembrane"/>
</dbReference>
<protein>
    <submittedName>
        <fullName evidence="2">DUF2165 domain-containing protein</fullName>
    </submittedName>
</protein>
<keyword evidence="1" id="KW-0472">Membrane</keyword>
<accession>A0A7D3Y3Z2</accession>
<feature type="transmembrane region" description="Helical" evidence="1">
    <location>
        <begin position="105"/>
        <end position="126"/>
    </location>
</feature>
<dbReference type="AlphaFoldDB" id="A0A7D3Y3Z2"/>
<reference evidence="2 3" key="1">
    <citation type="submission" date="2020-01" db="EMBL/GenBank/DDBJ databases">
        <authorList>
            <person name="Gulvik C.A."/>
            <person name="Batra D.G."/>
        </authorList>
    </citation>
    <scope>NUCLEOTIDE SEQUENCE [LARGE SCALE GENOMIC DNA]</scope>
    <source>
        <strain evidence="2 3">W9323</strain>
    </source>
</reference>
<dbReference type="Pfam" id="PF09933">
    <property type="entry name" value="DUF2165"/>
    <property type="match status" value="1"/>
</dbReference>
<feature type="transmembrane region" description="Helical" evidence="1">
    <location>
        <begin position="72"/>
        <end position="93"/>
    </location>
</feature>
<evidence type="ECO:0000313" key="3">
    <source>
        <dbReference type="Proteomes" id="UP000503088"/>
    </source>
</evidence>
<keyword evidence="1" id="KW-1133">Transmembrane helix</keyword>
<keyword evidence="1" id="KW-0812">Transmembrane</keyword>
<evidence type="ECO:0000256" key="1">
    <source>
        <dbReference type="SAM" id="Phobius"/>
    </source>
</evidence>
<dbReference type="EMBL" id="CP048104">
    <property type="protein sequence ID" value="QKG83805.1"/>
    <property type="molecule type" value="Genomic_DNA"/>
</dbReference>